<keyword evidence="5" id="KW-1185">Reference proteome</keyword>
<evidence type="ECO:0000256" key="1">
    <source>
        <dbReference type="ARBA" id="ARBA00022679"/>
    </source>
</evidence>
<evidence type="ECO:0000259" key="2">
    <source>
        <dbReference type="Pfam" id="PF00534"/>
    </source>
</evidence>
<proteinExistence type="predicted"/>
<gene>
    <name evidence="4" type="ORF">SAMN05660236_0012</name>
</gene>
<dbReference type="GO" id="GO:0016757">
    <property type="term" value="F:glycosyltransferase activity"/>
    <property type="evidence" value="ECO:0007669"/>
    <property type="project" value="InterPro"/>
</dbReference>
<evidence type="ECO:0000313" key="5">
    <source>
        <dbReference type="Proteomes" id="UP000190961"/>
    </source>
</evidence>
<dbReference type="PANTHER" id="PTHR46401">
    <property type="entry name" value="GLYCOSYLTRANSFERASE WBBK-RELATED"/>
    <property type="match status" value="1"/>
</dbReference>
<accession>A0A1T5IH40</accession>
<dbReference type="InterPro" id="IPR001296">
    <property type="entry name" value="Glyco_trans_1"/>
</dbReference>
<evidence type="ECO:0000313" key="4">
    <source>
        <dbReference type="EMBL" id="SKC38378.1"/>
    </source>
</evidence>
<dbReference type="EMBL" id="FUZU01000001">
    <property type="protein sequence ID" value="SKC38378.1"/>
    <property type="molecule type" value="Genomic_DNA"/>
</dbReference>
<dbReference type="CDD" id="cd03809">
    <property type="entry name" value="GT4_MtfB-like"/>
    <property type="match status" value="1"/>
</dbReference>
<keyword evidence="1 4" id="KW-0808">Transferase</keyword>
<organism evidence="4 5">
    <name type="scientific">Ohtaekwangia koreensis</name>
    <dbReference type="NCBI Taxonomy" id="688867"/>
    <lineage>
        <taxon>Bacteria</taxon>
        <taxon>Pseudomonadati</taxon>
        <taxon>Bacteroidota</taxon>
        <taxon>Cytophagia</taxon>
        <taxon>Cytophagales</taxon>
        <taxon>Fulvivirgaceae</taxon>
        <taxon>Ohtaekwangia</taxon>
    </lineage>
</organism>
<feature type="domain" description="Glycosyl transferase family 1" evidence="2">
    <location>
        <begin position="191"/>
        <end position="310"/>
    </location>
</feature>
<dbReference type="AlphaFoldDB" id="A0A1T5IH40"/>
<reference evidence="4 5" key="1">
    <citation type="submission" date="2017-02" db="EMBL/GenBank/DDBJ databases">
        <authorList>
            <person name="Peterson S.W."/>
        </authorList>
    </citation>
    <scope>NUCLEOTIDE SEQUENCE [LARGE SCALE GENOMIC DNA]</scope>
    <source>
        <strain evidence="4 5">DSM 25262</strain>
    </source>
</reference>
<name>A0A1T5IH40_9BACT</name>
<protein>
    <submittedName>
        <fullName evidence="4">Glycosyltransferase involved in cell wall bisynthesis</fullName>
    </submittedName>
</protein>
<dbReference type="Pfam" id="PF00534">
    <property type="entry name" value="Glycos_transf_1"/>
    <property type="match status" value="1"/>
</dbReference>
<feature type="domain" description="Glycosyltransferase subfamily 4-like N-terminal" evidence="3">
    <location>
        <begin position="60"/>
        <end position="171"/>
    </location>
</feature>
<dbReference type="PANTHER" id="PTHR46401:SF2">
    <property type="entry name" value="GLYCOSYLTRANSFERASE WBBK-RELATED"/>
    <property type="match status" value="1"/>
</dbReference>
<dbReference type="SUPFAM" id="SSF53756">
    <property type="entry name" value="UDP-Glycosyltransferase/glycogen phosphorylase"/>
    <property type="match status" value="1"/>
</dbReference>
<dbReference type="STRING" id="688867.SAMN05660236_0012"/>
<evidence type="ECO:0000259" key="3">
    <source>
        <dbReference type="Pfam" id="PF13439"/>
    </source>
</evidence>
<dbReference type="RefSeq" id="WP_079684672.1">
    <property type="nucleotide sequence ID" value="NZ_FUZU01000001.1"/>
</dbReference>
<dbReference type="Gene3D" id="3.40.50.2000">
    <property type="entry name" value="Glycogen Phosphorylase B"/>
    <property type="match status" value="2"/>
</dbReference>
<dbReference type="Proteomes" id="UP000190961">
    <property type="component" value="Unassembled WGS sequence"/>
</dbReference>
<dbReference type="Pfam" id="PF13439">
    <property type="entry name" value="Glyco_transf_4"/>
    <property type="match status" value="1"/>
</dbReference>
<dbReference type="InterPro" id="IPR028098">
    <property type="entry name" value="Glyco_trans_4-like_N"/>
</dbReference>
<sequence length="372" mass="43604">MRKIKLFVDAHWFDDPFQSTCVFIKGLYTEIANDDRFELYMSAVDVELLKKEFNYSDKIHYLKYNSHSKYYRLAIDIPNLIRKHKIDIAHYQYVSPLIKNTKEIVTIHDLLFLDFTNLFPWHYRTVKNFLFKRSAKRSDLVTTVSNYSSNAIIKHYYIPKNKIILTPNGVSQDFFRDFSEAPLPDIKSRYNLKKYILYVSRIEPRKNHISLVKAYVENKIWDADTKLVLIGREDIAVKELDHYLNELPESLKQNIVQLKNIPFEELLSFYRNAALFVYPSIAEGFGIPPLEAAALKTKTLCSNSTAMSDFSFFGNDLFPPLDIETLSLKMAAKLKEDDVLRREHLSKFILENYNWKVIASNFSSDILNLFSK</sequence>
<dbReference type="OrthoDB" id="9801609at2"/>